<proteinExistence type="predicted"/>
<dbReference type="EMBL" id="JADCNL010000005">
    <property type="protein sequence ID" value="KAG0480424.1"/>
    <property type="molecule type" value="Genomic_DNA"/>
</dbReference>
<dbReference type="GO" id="GO:0009408">
    <property type="term" value="P:response to heat"/>
    <property type="evidence" value="ECO:0007669"/>
    <property type="project" value="TreeGrafter"/>
</dbReference>
<evidence type="ECO:0000256" key="4">
    <source>
        <dbReference type="ARBA" id="ARBA00023216"/>
    </source>
</evidence>
<dbReference type="GO" id="GO:0001786">
    <property type="term" value="F:phosphatidylserine binding"/>
    <property type="evidence" value="ECO:0007669"/>
    <property type="project" value="TreeGrafter"/>
</dbReference>
<dbReference type="Pfam" id="PF00191">
    <property type="entry name" value="Annexin"/>
    <property type="match status" value="4"/>
</dbReference>
<gene>
    <name evidence="7" type="ORF">HPP92_011282</name>
</gene>
<evidence type="ECO:0000256" key="6">
    <source>
        <dbReference type="PIRSR" id="PIRSR609118-1"/>
    </source>
</evidence>
<feature type="binding site" evidence="6">
    <location>
        <position position="26"/>
    </location>
    <ligand>
        <name>Ca(2+)</name>
        <dbReference type="ChEBI" id="CHEBI:29108"/>
        <label>1</label>
    </ligand>
</feature>
<dbReference type="GO" id="GO:0009409">
    <property type="term" value="P:response to cold"/>
    <property type="evidence" value="ECO:0007669"/>
    <property type="project" value="TreeGrafter"/>
</dbReference>
<dbReference type="FunFam" id="1.10.220.10:FF:000009">
    <property type="entry name" value="Annexin"/>
    <property type="match status" value="1"/>
</dbReference>
<dbReference type="GO" id="GO:0005544">
    <property type="term" value="F:calcium-dependent phospholipid binding"/>
    <property type="evidence" value="ECO:0007669"/>
    <property type="project" value="UniProtKB-KW"/>
</dbReference>
<keyword evidence="5" id="KW-0111">Calcium/phospholipid-binding</keyword>
<dbReference type="InterPro" id="IPR009118">
    <property type="entry name" value="AnnexinD_plant"/>
</dbReference>
<dbReference type="GO" id="GO:0005886">
    <property type="term" value="C:plasma membrane"/>
    <property type="evidence" value="ECO:0007669"/>
    <property type="project" value="TreeGrafter"/>
</dbReference>
<dbReference type="GO" id="GO:0009414">
    <property type="term" value="P:response to water deprivation"/>
    <property type="evidence" value="ECO:0007669"/>
    <property type="project" value="TreeGrafter"/>
</dbReference>
<keyword evidence="8" id="KW-1185">Reference proteome</keyword>
<keyword evidence="1 6" id="KW-0479">Metal-binding</keyword>
<dbReference type="InterPro" id="IPR018502">
    <property type="entry name" value="Annexin_repeat"/>
</dbReference>
<evidence type="ECO:0000256" key="2">
    <source>
        <dbReference type="ARBA" id="ARBA00022737"/>
    </source>
</evidence>
<dbReference type="SMART" id="SM00335">
    <property type="entry name" value="ANX"/>
    <property type="match status" value="4"/>
</dbReference>
<dbReference type="PRINTS" id="PR00196">
    <property type="entry name" value="ANNEXIN"/>
</dbReference>
<name>A0A835QXA8_VANPL</name>
<evidence type="ECO:0000256" key="1">
    <source>
        <dbReference type="ARBA" id="ARBA00022723"/>
    </source>
</evidence>
<keyword evidence="4" id="KW-0041">Annexin</keyword>
<protein>
    <recommendedName>
        <fullName evidence="9">Annexin</fullName>
    </recommendedName>
</protein>
<feature type="binding site" evidence="6">
    <location>
        <position position="68"/>
    </location>
    <ligand>
        <name>Ca(2+)</name>
        <dbReference type="ChEBI" id="CHEBI:29108"/>
        <label>1</label>
    </ligand>
</feature>
<dbReference type="OrthoDB" id="5855668at2759"/>
<dbReference type="FunFam" id="1.10.220.10:FF:000006">
    <property type="entry name" value="Annexin"/>
    <property type="match status" value="1"/>
</dbReference>
<evidence type="ECO:0000256" key="3">
    <source>
        <dbReference type="ARBA" id="ARBA00022837"/>
    </source>
</evidence>
<dbReference type="PROSITE" id="PS51897">
    <property type="entry name" value="ANNEXIN_2"/>
    <property type="match status" value="3"/>
</dbReference>
<dbReference type="PANTHER" id="PTHR10502:SF193">
    <property type="entry name" value="ANNEXIN D8"/>
    <property type="match status" value="1"/>
</dbReference>
<sequence length="314" mass="35442">MATFKVPFPAPSPVEDAELLRKAFQGWGTDEKIVIAILAHRDAKQRLQIQEAYQDLYNEDLATKLQSELSGEFERAMYLWIFNPVDREAMIANAAMKKGLDYRVIVEVACISSTNELLKVKQAYQALFMHSLEEDLASKTSGNLRQLLVGLVSTYRFDGKEVDTELASVEADALHDAIKNKASGYDEAIRILTTRSKAQLNATFNKYKDEHGTSISKDLATGLPDPFFSAMRIAVRCTVSHQKYLEKLLRRSLNEAEEDVDDNLCRVIVTRAEKDLQEIKDMYEKRATNETLAHALERKASGHHRSFLLALVGN</sequence>
<keyword evidence="3 6" id="KW-0106">Calcium</keyword>
<comment type="caution">
    <text evidence="7">The sequence shown here is derived from an EMBL/GenBank/DDBJ whole genome shotgun (WGS) entry which is preliminary data.</text>
</comment>
<reference evidence="7 8" key="1">
    <citation type="journal article" date="2020" name="Nat. Food">
        <title>A phased Vanilla planifolia genome enables genetic improvement of flavour and production.</title>
        <authorList>
            <person name="Hasing T."/>
            <person name="Tang H."/>
            <person name="Brym M."/>
            <person name="Khazi F."/>
            <person name="Huang T."/>
            <person name="Chambers A.H."/>
        </authorList>
    </citation>
    <scope>NUCLEOTIDE SEQUENCE [LARGE SCALE GENOMIC DNA]</scope>
    <source>
        <tissue evidence="7">Leaf</tissue>
    </source>
</reference>
<dbReference type="FunFam" id="1.10.220.10:FF:000008">
    <property type="entry name" value="Annexin"/>
    <property type="match status" value="1"/>
</dbReference>
<dbReference type="Proteomes" id="UP000636800">
    <property type="component" value="Chromosome 5"/>
</dbReference>
<dbReference type="SUPFAM" id="SSF47874">
    <property type="entry name" value="Annexin"/>
    <property type="match status" value="1"/>
</dbReference>
<dbReference type="AlphaFoldDB" id="A0A835QXA8"/>
<feature type="binding site" evidence="6">
    <location>
        <position position="28"/>
    </location>
    <ligand>
        <name>Ca(2+)</name>
        <dbReference type="ChEBI" id="CHEBI:29108"/>
        <label>1</label>
    </ligand>
</feature>
<dbReference type="GO" id="GO:0005509">
    <property type="term" value="F:calcium ion binding"/>
    <property type="evidence" value="ECO:0007669"/>
    <property type="project" value="InterPro"/>
</dbReference>
<dbReference type="PANTHER" id="PTHR10502">
    <property type="entry name" value="ANNEXIN"/>
    <property type="match status" value="1"/>
</dbReference>
<keyword evidence="2" id="KW-0677">Repeat</keyword>
<dbReference type="PRINTS" id="PR01814">
    <property type="entry name" value="ANNEXINPLANT"/>
</dbReference>
<dbReference type="InterPro" id="IPR037104">
    <property type="entry name" value="Annexin_sf"/>
</dbReference>
<evidence type="ECO:0000313" key="7">
    <source>
        <dbReference type="EMBL" id="KAG0480424.1"/>
    </source>
</evidence>
<feature type="binding site" evidence="6">
    <location>
        <position position="24"/>
    </location>
    <ligand>
        <name>Ca(2+)</name>
        <dbReference type="ChEBI" id="CHEBI:29108"/>
        <label>1</label>
    </ligand>
</feature>
<accession>A0A835QXA8</accession>
<evidence type="ECO:0000256" key="5">
    <source>
        <dbReference type="ARBA" id="ARBA00023302"/>
    </source>
</evidence>
<dbReference type="GO" id="GO:0009651">
    <property type="term" value="P:response to salt stress"/>
    <property type="evidence" value="ECO:0007669"/>
    <property type="project" value="TreeGrafter"/>
</dbReference>
<dbReference type="Gene3D" id="1.10.220.10">
    <property type="entry name" value="Annexin"/>
    <property type="match status" value="4"/>
</dbReference>
<evidence type="ECO:0008006" key="9">
    <source>
        <dbReference type="Google" id="ProtNLM"/>
    </source>
</evidence>
<dbReference type="InterPro" id="IPR001464">
    <property type="entry name" value="Annexin"/>
</dbReference>
<dbReference type="GO" id="GO:0005737">
    <property type="term" value="C:cytoplasm"/>
    <property type="evidence" value="ECO:0007669"/>
    <property type="project" value="TreeGrafter"/>
</dbReference>
<evidence type="ECO:0000313" key="8">
    <source>
        <dbReference type="Proteomes" id="UP000636800"/>
    </source>
</evidence>
<organism evidence="7 8">
    <name type="scientific">Vanilla planifolia</name>
    <name type="common">Vanilla</name>
    <dbReference type="NCBI Taxonomy" id="51239"/>
    <lineage>
        <taxon>Eukaryota</taxon>
        <taxon>Viridiplantae</taxon>
        <taxon>Streptophyta</taxon>
        <taxon>Embryophyta</taxon>
        <taxon>Tracheophyta</taxon>
        <taxon>Spermatophyta</taxon>
        <taxon>Magnoliopsida</taxon>
        <taxon>Liliopsida</taxon>
        <taxon>Asparagales</taxon>
        <taxon>Orchidaceae</taxon>
        <taxon>Vanilloideae</taxon>
        <taxon>Vanilleae</taxon>
        <taxon>Vanilla</taxon>
    </lineage>
</organism>